<reference evidence="6" key="1">
    <citation type="submission" date="2022-11" db="UniProtKB">
        <authorList>
            <consortium name="WormBaseParasite"/>
        </authorList>
    </citation>
    <scope>IDENTIFICATION</scope>
</reference>
<evidence type="ECO:0000313" key="6">
    <source>
        <dbReference type="WBParaSite" id="PSU_v2.g18422.t1"/>
    </source>
</evidence>
<dbReference type="Pfam" id="PF00248">
    <property type="entry name" value="Aldo_ket_red"/>
    <property type="match status" value="1"/>
</dbReference>
<dbReference type="Proteomes" id="UP000887577">
    <property type="component" value="Unplaced"/>
</dbReference>
<dbReference type="GO" id="GO:0016491">
    <property type="term" value="F:oxidoreductase activity"/>
    <property type="evidence" value="ECO:0007669"/>
    <property type="project" value="InterPro"/>
</dbReference>
<dbReference type="WBParaSite" id="PSU_v2.g18422.t1">
    <property type="protein sequence ID" value="PSU_v2.g18422.t1"/>
    <property type="gene ID" value="PSU_v2.g18422"/>
</dbReference>
<dbReference type="InterPro" id="IPR023210">
    <property type="entry name" value="NADP_OxRdtase_dom"/>
</dbReference>
<dbReference type="InterPro" id="IPR018170">
    <property type="entry name" value="Aldo/ket_reductase_CS"/>
</dbReference>
<feature type="domain" description="NADP-dependent oxidoreductase" evidence="4">
    <location>
        <begin position="22"/>
        <end position="296"/>
    </location>
</feature>
<evidence type="ECO:0000256" key="3">
    <source>
        <dbReference type="PIRSR" id="PIRSR000097-3"/>
    </source>
</evidence>
<name>A0A914YDW3_9BILA</name>
<evidence type="ECO:0000256" key="2">
    <source>
        <dbReference type="PIRSR" id="PIRSR000097-2"/>
    </source>
</evidence>
<dbReference type="PROSITE" id="PS00063">
    <property type="entry name" value="ALDOKETO_REDUCTASE_3"/>
    <property type="match status" value="1"/>
</dbReference>
<dbReference type="AlphaFoldDB" id="A0A914YDW3"/>
<dbReference type="PIRSF" id="PIRSF000097">
    <property type="entry name" value="AKR"/>
    <property type="match status" value="1"/>
</dbReference>
<accession>A0A914YDW3</accession>
<evidence type="ECO:0000313" key="5">
    <source>
        <dbReference type="Proteomes" id="UP000887577"/>
    </source>
</evidence>
<protein>
    <submittedName>
        <fullName evidence="6">NADP-dependent oxidoreductase domain-containing protein</fullName>
    </submittedName>
</protein>
<dbReference type="InterPro" id="IPR036812">
    <property type="entry name" value="NAD(P)_OxRdtase_dom_sf"/>
</dbReference>
<feature type="binding site" evidence="2">
    <location>
        <position position="117"/>
    </location>
    <ligand>
        <name>substrate</name>
    </ligand>
</feature>
<feature type="active site" description="Proton donor" evidence="1">
    <location>
        <position position="55"/>
    </location>
</feature>
<evidence type="ECO:0000256" key="1">
    <source>
        <dbReference type="PIRSR" id="PIRSR000097-1"/>
    </source>
</evidence>
<sequence length="332" mass="38404">MKTTTKIPSAKMHNGVELPLFGYGTWQATDEKEVYEALKTALENGYRLIDTAHFYQNEKLIGKILKEFFDSGKLKRSDIFLTTKLPPFYHRAEDVKKCFEGQLKDLQMDYVDLYLIHTSCACVKDPNELKYFLGDDGLAIDDKVDLLETWKALEKLYKSGKARSIGVSNFNEKQIERICKNCEIIPHNNQVECHILLPQNELFNYCKSKGITMTSYASLGSPGRTAYFCDNIEVDFLNHPKVVEIAKKHRKKTSQILLRQLVQRGIAVIPKSINPERIVENIKIFDFELDEKDMIALSNMGPQLRLFPIKFLIKHPEYPFHDFLDKEKESLK</sequence>
<dbReference type="Gene3D" id="3.20.20.100">
    <property type="entry name" value="NADP-dependent oxidoreductase domain"/>
    <property type="match status" value="1"/>
</dbReference>
<evidence type="ECO:0000259" key="4">
    <source>
        <dbReference type="Pfam" id="PF00248"/>
    </source>
</evidence>
<organism evidence="5 6">
    <name type="scientific">Panagrolaimus superbus</name>
    <dbReference type="NCBI Taxonomy" id="310955"/>
    <lineage>
        <taxon>Eukaryota</taxon>
        <taxon>Metazoa</taxon>
        <taxon>Ecdysozoa</taxon>
        <taxon>Nematoda</taxon>
        <taxon>Chromadorea</taxon>
        <taxon>Rhabditida</taxon>
        <taxon>Tylenchina</taxon>
        <taxon>Panagrolaimomorpha</taxon>
        <taxon>Panagrolaimoidea</taxon>
        <taxon>Panagrolaimidae</taxon>
        <taxon>Panagrolaimus</taxon>
    </lineage>
</organism>
<dbReference type="PROSITE" id="PS00062">
    <property type="entry name" value="ALDOKETO_REDUCTASE_2"/>
    <property type="match status" value="1"/>
</dbReference>
<dbReference type="PANTHER" id="PTHR11732">
    <property type="entry name" value="ALDO/KETO REDUCTASE"/>
    <property type="match status" value="1"/>
</dbReference>
<feature type="site" description="Lowers pKa of active site Tyr" evidence="3">
    <location>
        <position position="84"/>
    </location>
</feature>
<dbReference type="PROSITE" id="PS00798">
    <property type="entry name" value="ALDOKETO_REDUCTASE_1"/>
    <property type="match status" value="1"/>
</dbReference>
<dbReference type="SUPFAM" id="SSF51430">
    <property type="entry name" value="NAD(P)-linked oxidoreductase"/>
    <property type="match status" value="1"/>
</dbReference>
<dbReference type="FunFam" id="3.20.20.100:FF:000029">
    <property type="entry name" value="Aldo-keto reductase"/>
    <property type="match status" value="1"/>
</dbReference>
<keyword evidence="5" id="KW-1185">Reference proteome</keyword>
<proteinExistence type="predicted"/>
<dbReference type="InterPro" id="IPR020471">
    <property type="entry name" value="AKR"/>
</dbReference>
<dbReference type="PRINTS" id="PR00069">
    <property type="entry name" value="ALDKETRDTASE"/>
</dbReference>